<dbReference type="Proteomes" id="UP001289615">
    <property type="component" value="Unassembled WGS sequence"/>
</dbReference>
<gene>
    <name evidence="1" type="ORF">U6C28_07430</name>
</gene>
<reference evidence="1 2" key="1">
    <citation type="submission" date="2023-12" db="EMBL/GenBank/DDBJ databases">
        <title>Genome comparison identifies genes involved in endophytic behavior of Lysinibacillus irui and provides insights into its role as a plant-growth promoting bacterium.</title>
        <authorList>
            <person name="Hilario S."/>
            <person name="Matos I."/>
            <person name="Goncalves M.F.M."/>
            <person name="Pardo C.A."/>
            <person name="Santos M.J."/>
        </authorList>
    </citation>
    <scope>NUCLEOTIDE SEQUENCE [LARGE SCALE GENOMIC DNA]</scope>
    <source>
        <strain evidence="1 2">B3</strain>
    </source>
</reference>
<dbReference type="EMBL" id="JAXUIA010000003">
    <property type="protein sequence ID" value="MEA0976130.1"/>
    <property type="molecule type" value="Genomic_DNA"/>
</dbReference>
<evidence type="ECO:0000313" key="1">
    <source>
        <dbReference type="EMBL" id="MEA0976130.1"/>
    </source>
</evidence>
<comment type="caution">
    <text evidence="1">The sequence shown here is derived from an EMBL/GenBank/DDBJ whole genome shotgun (WGS) entry which is preliminary data.</text>
</comment>
<accession>A0ABU5NJF1</accession>
<organism evidence="1 2">
    <name type="scientific">Lysinibacillus irui</name>
    <dbReference type="NCBI Taxonomy" id="2998077"/>
    <lineage>
        <taxon>Bacteria</taxon>
        <taxon>Bacillati</taxon>
        <taxon>Bacillota</taxon>
        <taxon>Bacilli</taxon>
        <taxon>Bacillales</taxon>
        <taxon>Bacillaceae</taxon>
        <taxon>Lysinibacillus</taxon>
    </lineage>
</organism>
<protein>
    <submittedName>
        <fullName evidence="1">Uncharacterized protein</fullName>
    </submittedName>
</protein>
<dbReference type="RefSeq" id="WP_322611152.1">
    <property type="nucleotide sequence ID" value="NZ_JAXLNX010000006.1"/>
</dbReference>
<evidence type="ECO:0000313" key="2">
    <source>
        <dbReference type="Proteomes" id="UP001289615"/>
    </source>
</evidence>
<name>A0ABU5NJF1_9BACI</name>
<sequence length="77" mass="9291">MISDENNIFDNLYVLNAIYRRISKKNEVILIKVVFENDDEIKVEHLMKLNQLQIEEIPVLLYMGEKHYWEDIMNFSS</sequence>
<proteinExistence type="predicted"/>
<keyword evidence="2" id="KW-1185">Reference proteome</keyword>